<evidence type="ECO:0000313" key="1">
    <source>
        <dbReference type="EMBL" id="MBW0571491.1"/>
    </source>
</evidence>
<keyword evidence="2" id="KW-1185">Reference proteome</keyword>
<accession>A0A9Q3PSH1</accession>
<dbReference type="Proteomes" id="UP000765509">
    <property type="component" value="Unassembled WGS sequence"/>
</dbReference>
<name>A0A9Q3PSH1_9BASI</name>
<dbReference type="EMBL" id="AVOT02088258">
    <property type="protein sequence ID" value="MBW0571491.1"/>
    <property type="molecule type" value="Genomic_DNA"/>
</dbReference>
<protein>
    <submittedName>
        <fullName evidence="1">Uncharacterized protein</fullName>
    </submittedName>
</protein>
<gene>
    <name evidence="1" type="ORF">O181_111206</name>
</gene>
<organism evidence="1 2">
    <name type="scientific">Austropuccinia psidii MF-1</name>
    <dbReference type="NCBI Taxonomy" id="1389203"/>
    <lineage>
        <taxon>Eukaryota</taxon>
        <taxon>Fungi</taxon>
        <taxon>Dikarya</taxon>
        <taxon>Basidiomycota</taxon>
        <taxon>Pucciniomycotina</taxon>
        <taxon>Pucciniomycetes</taxon>
        <taxon>Pucciniales</taxon>
        <taxon>Sphaerophragmiaceae</taxon>
        <taxon>Austropuccinia</taxon>
    </lineage>
</organism>
<dbReference type="AlphaFoldDB" id="A0A9Q3PSH1"/>
<proteinExistence type="predicted"/>
<comment type="caution">
    <text evidence="1">The sequence shown here is derived from an EMBL/GenBank/DDBJ whole genome shotgun (WGS) entry which is preliminary data.</text>
</comment>
<sequence length="91" mass="10661">METPLKRKTNIPGVYIEDEEGTVEKTITTTKYKKPQDLKEEDEVNSELKEKNYGKEKKLTKNTVKNKDIKQYNTEAQEAMNQIIKKVLDQK</sequence>
<evidence type="ECO:0000313" key="2">
    <source>
        <dbReference type="Proteomes" id="UP000765509"/>
    </source>
</evidence>
<reference evidence="1" key="1">
    <citation type="submission" date="2021-03" db="EMBL/GenBank/DDBJ databases">
        <title>Draft genome sequence of rust myrtle Austropuccinia psidii MF-1, a brazilian biotype.</title>
        <authorList>
            <person name="Quecine M.C."/>
            <person name="Pachon D.M.R."/>
            <person name="Bonatelli M.L."/>
            <person name="Correr F.H."/>
            <person name="Franceschini L.M."/>
            <person name="Leite T.F."/>
            <person name="Margarido G.R.A."/>
            <person name="Almeida C.A."/>
            <person name="Ferrarezi J.A."/>
            <person name="Labate C.A."/>
        </authorList>
    </citation>
    <scope>NUCLEOTIDE SEQUENCE</scope>
    <source>
        <strain evidence="1">MF-1</strain>
    </source>
</reference>
<dbReference type="OrthoDB" id="2506366at2759"/>